<organism evidence="3 4">
    <name type="scientific">Discina gigas</name>
    <dbReference type="NCBI Taxonomy" id="1032678"/>
    <lineage>
        <taxon>Eukaryota</taxon>
        <taxon>Fungi</taxon>
        <taxon>Dikarya</taxon>
        <taxon>Ascomycota</taxon>
        <taxon>Pezizomycotina</taxon>
        <taxon>Pezizomycetes</taxon>
        <taxon>Pezizales</taxon>
        <taxon>Discinaceae</taxon>
        <taxon>Discina</taxon>
    </lineage>
</organism>
<dbReference type="Pfam" id="PF00651">
    <property type="entry name" value="BTB"/>
    <property type="match status" value="1"/>
</dbReference>
<dbReference type="Proteomes" id="UP001447188">
    <property type="component" value="Unassembled WGS sequence"/>
</dbReference>
<sequence length="399" mass="44198">MTSEVFELVANDDQRFFVHEAILSSQSTSFQNTSERTINLRDWNSDTVARLVEFLYCRNYDYPDPTLLEPRAEHSLSETVPPAQADSEVTDPRRPLTPLQDCLGSSLALDEAPRTDAERIHSFDPSDCDFEGILLAHAKVYALANSKSVITLQTLALRRLLLTLSHLHPLQPHSHISKNIVDFARYVYASKLSMITDYLGSSEESLKKLTSQLIALNFAAFQSEPRAVELIAEGGDLVRDVMAKVSRRLSDPVGVFWNGGHSKEVRYISGITAVRDTTPPSDHVQEASGMDSNVNYKLTGSHTVWFVPEYTTIAADACTSFVVSPHFTGNSAGSGPLYYVDAVKDENVPAKIIEVLLYRITIPCNITCSALGFDGMTGDIRNLSTSDPLYLVWTTTRND</sequence>
<reference evidence="3 4" key="1">
    <citation type="submission" date="2024-02" db="EMBL/GenBank/DDBJ databases">
        <title>Discinaceae phylogenomics.</title>
        <authorList>
            <person name="Dirks A.C."/>
            <person name="James T.Y."/>
        </authorList>
    </citation>
    <scope>NUCLEOTIDE SEQUENCE [LARGE SCALE GENOMIC DNA]</scope>
    <source>
        <strain evidence="3 4">ACD0624</strain>
    </source>
</reference>
<evidence type="ECO:0000259" key="2">
    <source>
        <dbReference type="PROSITE" id="PS50097"/>
    </source>
</evidence>
<dbReference type="Gene3D" id="3.30.710.10">
    <property type="entry name" value="Potassium Channel Kv1.1, Chain A"/>
    <property type="match status" value="1"/>
</dbReference>
<evidence type="ECO:0000256" key="1">
    <source>
        <dbReference type="SAM" id="MobiDB-lite"/>
    </source>
</evidence>
<name>A0ABR3G786_9PEZI</name>
<dbReference type="PROSITE" id="PS50097">
    <property type="entry name" value="BTB"/>
    <property type="match status" value="1"/>
</dbReference>
<dbReference type="PANTHER" id="PTHR47843:SF5">
    <property type="entry name" value="BTB_POZ DOMAIN PROTEIN"/>
    <property type="match status" value="1"/>
</dbReference>
<protein>
    <recommendedName>
        <fullName evidence="2">BTB domain-containing protein</fullName>
    </recommendedName>
</protein>
<dbReference type="CDD" id="cd18186">
    <property type="entry name" value="BTB_POZ_ZBTB_KLHL-like"/>
    <property type="match status" value="1"/>
</dbReference>
<accession>A0ABR3G786</accession>
<feature type="region of interest" description="Disordered" evidence="1">
    <location>
        <begin position="73"/>
        <end position="94"/>
    </location>
</feature>
<feature type="domain" description="BTB" evidence="2">
    <location>
        <begin position="3"/>
        <end position="64"/>
    </location>
</feature>
<gene>
    <name evidence="3" type="ORF">Q9L58_009403</name>
</gene>
<keyword evidence="4" id="KW-1185">Reference proteome</keyword>
<proteinExistence type="predicted"/>
<dbReference type="InterPro" id="IPR011333">
    <property type="entry name" value="SKP1/BTB/POZ_sf"/>
</dbReference>
<dbReference type="EMBL" id="JBBBZM010000217">
    <property type="protein sequence ID" value="KAL0631728.1"/>
    <property type="molecule type" value="Genomic_DNA"/>
</dbReference>
<evidence type="ECO:0000313" key="3">
    <source>
        <dbReference type="EMBL" id="KAL0631728.1"/>
    </source>
</evidence>
<dbReference type="PANTHER" id="PTHR47843">
    <property type="entry name" value="BTB DOMAIN-CONTAINING PROTEIN-RELATED"/>
    <property type="match status" value="1"/>
</dbReference>
<comment type="caution">
    <text evidence="3">The sequence shown here is derived from an EMBL/GenBank/DDBJ whole genome shotgun (WGS) entry which is preliminary data.</text>
</comment>
<dbReference type="InterPro" id="IPR000210">
    <property type="entry name" value="BTB/POZ_dom"/>
</dbReference>
<dbReference type="SUPFAM" id="SSF54695">
    <property type="entry name" value="POZ domain"/>
    <property type="match status" value="1"/>
</dbReference>
<evidence type="ECO:0000313" key="4">
    <source>
        <dbReference type="Proteomes" id="UP001447188"/>
    </source>
</evidence>